<evidence type="ECO:0000256" key="8">
    <source>
        <dbReference type="ARBA" id="ARBA00023136"/>
    </source>
</evidence>
<evidence type="ECO:0000256" key="5">
    <source>
        <dbReference type="ARBA" id="ARBA00022692"/>
    </source>
</evidence>
<evidence type="ECO:0000256" key="1">
    <source>
        <dbReference type="ARBA" id="ARBA00004389"/>
    </source>
</evidence>
<keyword evidence="8 10" id="KW-0472">Membrane</keyword>
<evidence type="ECO:0000256" key="10">
    <source>
        <dbReference type="RuleBase" id="RU366056"/>
    </source>
</evidence>
<dbReference type="InterPro" id="IPR040039">
    <property type="entry name" value="PIGX"/>
</dbReference>
<evidence type="ECO:0000256" key="9">
    <source>
        <dbReference type="ARBA" id="ARBA00023180"/>
    </source>
</evidence>
<reference evidence="11" key="1">
    <citation type="submission" date="2024-06" db="EMBL/GenBank/DDBJ databases">
        <authorList>
            <person name="Liu X."/>
            <person name="Lenzi L."/>
            <person name="Haldenby T S."/>
            <person name="Uol C."/>
        </authorList>
    </citation>
    <scope>NUCLEOTIDE SEQUENCE</scope>
</reference>
<comment type="similarity">
    <text evidence="3 10">Belongs to the PIGX family.</text>
</comment>
<evidence type="ECO:0000313" key="12">
    <source>
        <dbReference type="Proteomes" id="UP001497525"/>
    </source>
</evidence>
<evidence type="ECO:0000256" key="4">
    <source>
        <dbReference type="ARBA" id="ARBA00022502"/>
    </source>
</evidence>
<comment type="function">
    <text evidence="10">Stabilizing subunit of the glycosylphosphatidylinositol-mannosyltransferase I complex which catalyzes the transfer of the first mannose, via an alpha-1,4 bond from a dolichol-phosphate-mannose (Dol-P-Man) to the glucosaminyl acyl phosphatidylinositol (GlcN-(acyl)PI) intermediate to generate alpha-D-Man-(1-&gt;4)-alpha-D-GlcN-(1-&gt;6)-(1-radyl,2-acyl-sn-glycero-3-phospho)-2-acyl-inositol and participates in the sixth step of the glycosylphosphatidylinositol-anchor biosynthesis. Probably acts by stabilizing the mannosyltransferase PIGM.</text>
</comment>
<keyword evidence="4 10" id="KW-0337">GPI-anchor biosynthesis</keyword>
<gene>
    <name evidence="11" type="ORF">CDAUBV1_LOCUS6965</name>
</gene>
<dbReference type="SMART" id="SM00780">
    <property type="entry name" value="PIG-X"/>
    <property type="match status" value="1"/>
</dbReference>
<protein>
    <recommendedName>
        <fullName evidence="10">Phosphatidylinositol-glycan biosynthesis class X protein</fullName>
    </recommendedName>
</protein>
<dbReference type="Pfam" id="PF08320">
    <property type="entry name" value="PIG-X"/>
    <property type="match status" value="1"/>
</dbReference>
<name>A0AAV2TE28_CALDB</name>
<feature type="transmembrane region" description="Helical" evidence="10">
    <location>
        <begin position="49"/>
        <end position="72"/>
    </location>
</feature>
<keyword evidence="5 10" id="KW-0812">Transmembrane</keyword>
<dbReference type="GO" id="GO:0006506">
    <property type="term" value="P:GPI anchor biosynthetic process"/>
    <property type="evidence" value="ECO:0007669"/>
    <property type="project" value="UniProtKB-KW"/>
</dbReference>
<feature type="transmembrane region" description="Helical" evidence="10">
    <location>
        <begin position="270"/>
        <end position="290"/>
    </location>
</feature>
<evidence type="ECO:0000313" key="11">
    <source>
        <dbReference type="EMBL" id="CAL5133717.1"/>
    </source>
</evidence>
<comment type="pathway">
    <text evidence="2 10">Glycolipid biosynthesis; glycosylphosphatidylinositol-anchor biosynthesis.</text>
</comment>
<dbReference type="InterPro" id="IPR013233">
    <property type="entry name" value="PIG-X/PBN1"/>
</dbReference>
<dbReference type="GO" id="GO:0005789">
    <property type="term" value="C:endoplasmic reticulum membrane"/>
    <property type="evidence" value="ECO:0007669"/>
    <property type="project" value="UniProtKB-SubCell"/>
</dbReference>
<proteinExistence type="inferred from homology"/>
<keyword evidence="6 10" id="KW-0256">Endoplasmic reticulum</keyword>
<keyword evidence="7 10" id="KW-1133">Transmembrane helix</keyword>
<comment type="caution">
    <text evidence="11">The sequence shown here is derived from an EMBL/GenBank/DDBJ whole genome shotgun (WGS) entry which is preliminary data.</text>
</comment>
<comment type="caution">
    <text evidence="10">Lacks conserved residue(s) required for the propagation of feature annotation.</text>
</comment>
<evidence type="ECO:0000256" key="7">
    <source>
        <dbReference type="ARBA" id="ARBA00022989"/>
    </source>
</evidence>
<keyword evidence="9" id="KW-0325">Glycoprotein</keyword>
<dbReference type="EMBL" id="CAXLJL010000157">
    <property type="protein sequence ID" value="CAL5133717.1"/>
    <property type="molecule type" value="Genomic_DNA"/>
</dbReference>
<dbReference type="Proteomes" id="UP001497525">
    <property type="component" value="Unassembled WGS sequence"/>
</dbReference>
<organism evidence="11 12">
    <name type="scientific">Calicophoron daubneyi</name>
    <name type="common">Rumen fluke</name>
    <name type="synonym">Paramphistomum daubneyi</name>
    <dbReference type="NCBI Taxonomy" id="300641"/>
    <lineage>
        <taxon>Eukaryota</taxon>
        <taxon>Metazoa</taxon>
        <taxon>Spiralia</taxon>
        <taxon>Lophotrochozoa</taxon>
        <taxon>Platyhelminthes</taxon>
        <taxon>Trematoda</taxon>
        <taxon>Digenea</taxon>
        <taxon>Plagiorchiida</taxon>
        <taxon>Pronocephalata</taxon>
        <taxon>Paramphistomoidea</taxon>
        <taxon>Paramphistomidae</taxon>
        <taxon>Calicophoron</taxon>
    </lineage>
</organism>
<dbReference type="PANTHER" id="PTHR28650:SF1">
    <property type="entry name" value="PHOSPHATIDYLINOSITOL-GLYCAN BIOSYNTHESIS CLASS X PROTEIN"/>
    <property type="match status" value="1"/>
</dbReference>
<dbReference type="AlphaFoldDB" id="A0AAV2TE28"/>
<feature type="transmembrane region" description="Helical" evidence="10">
    <location>
        <begin position="24"/>
        <end position="42"/>
    </location>
</feature>
<evidence type="ECO:0000256" key="3">
    <source>
        <dbReference type="ARBA" id="ARBA00010345"/>
    </source>
</evidence>
<comment type="subcellular location">
    <subcellularLocation>
        <location evidence="1 10">Endoplasmic reticulum membrane</location>
        <topology evidence="1 10">Single-pass membrane protein</topology>
    </subcellularLocation>
</comment>
<dbReference type="PANTHER" id="PTHR28650">
    <property type="entry name" value="PHOSPHATIDYLINOSITOL-GLYCAN BIOSYNTHESIS CLASS X PROTEIN"/>
    <property type="match status" value="1"/>
</dbReference>
<sequence length="291" mass="32732">MDSWHCSANKIEVVRSMAASYSKLFLTNMMVCCFSPAVMLHLERTRHRMVYVTLLSILCLAGVCFCSSSDAVPTSRQLGCTITQNGFHVNLHCSLYAPPDSHWDRCILKIHFSPELYVDPYELATSQPDLNFTLSKPKKSHTRSRLGRWFTWFTGSDAGHMDSASFDQLEIDESPVNASEVDVEAPAWLSEPMSLDVYPRDKTEKDSPNTVDVPIHLRYQLPTGADETKTVRTTEVPYPMLKCADGDDYNSWNNIPPFEVDVPVPYTNDLVYVMPVTILLLTVGVVVLLMA</sequence>
<accession>A0AAV2TE28</accession>
<evidence type="ECO:0000256" key="2">
    <source>
        <dbReference type="ARBA" id="ARBA00004687"/>
    </source>
</evidence>
<evidence type="ECO:0000256" key="6">
    <source>
        <dbReference type="ARBA" id="ARBA00022824"/>
    </source>
</evidence>